<comment type="similarity">
    <text evidence="1">Belongs to the AB hydrolase superfamily. AB hydrolase 2 family.</text>
</comment>
<evidence type="ECO:0000259" key="3">
    <source>
        <dbReference type="Pfam" id="PF02230"/>
    </source>
</evidence>
<dbReference type="Proteomes" id="UP000054408">
    <property type="component" value="Unassembled WGS sequence"/>
</dbReference>
<evidence type="ECO:0000313" key="4">
    <source>
        <dbReference type="EMBL" id="KNC50623.1"/>
    </source>
</evidence>
<sequence>MALVAWLMFRPHGSDPAAALDPDYIRLEEARMAAVLDDPQADSLALPNLPTTPVDPVAADAAAAAALDAGLVLAARSGRPPLKALLFLHGLGDSGRAWTARAARWQESLPDLAVVLPSAPAMAVTAASGMSLPAWYDVLSMRVDGPQAADSIRAGAEMVRAMVAKVAEDLGLPQSAILVAGFSMGAALALFAALETRLLGAPHRGGHLVAVGVLSGYLPLHTLVASAKARRRGQPEWQRALPPLAVFMAHGARDAVVPLQAAAASARALEREPWIELEFFTVRGCGHETCTAEELEFVRWLGAR</sequence>
<dbReference type="RefSeq" id="XP_013762510.1">
    <property type="nucleotide sequence ID" value="XM_013907056.1"/>
</dbReference>
<reference evidence="4 5" key="1">
    <citation type="submission" date="2010-05" db="EMBL/GenBank/DDBJ databases">
        <title>The Genome Sequence of Thecamonas trahens ATCC 50062.</title>
        <authorList>
            <consortium name="The Broad Institute Genome Sequencing Platform"/>
            <person name="Russ C."/>
            <person name="Cuomo C."/>
            <person name="Shea T."/>
            <person name="Young S.K."/>
            <person name="Zeng Q."/>
            <person name="Koehrsen M."/>
            <person name="Haas B."/>
            <person name="Borodovsky M."/>
            <person name="Guigo R."/>
            <person name="Alvarado L."/>
            <person name="Berlin A."/>
            <person name="Bochicchio J."/>
            <person name="Borenstein D."/>
            <person name="Chapman S."/>
            <person name="Chen Z."/>
            <person name="Freedman E."/>
            <person name="Gellesch M."/>
            <person name="Goldberg J."/>
            <person name="Griggs A."/>
            <person name="Gujja S."/>
            <person name="Heilman E."/>
            <person name="Heiman D."/>
            <person name="Hepburn T."/>
            <person name="Howarth C."/>
            <person name="Jen D."/>
            <person name="Larson L."/>
            <person name="Mehta T."/>
            <person name="Park D."/>
            <person name="Pearson M."/>
            <person name="Roberts A."/>
            <person name="Saif S."/>
            <person name="Shenoy N."/>
            <person name="Sisk P."/>
            <person name="Stolte C."/>
            <person name="Sykes S."/>
            <person name="Thomson T."/>
            <person name="Walk T."/>
            <person name="White J."/>
            <person name="Yandava C."/>
            <person name="Burger G."/>
            <person name="Gray M.W."/>
            <person name="Holland P.W.H."/>
            <person name="King N."/>
            <person name="Lang F.B.F."/>
            <person name="Roger A.J."/>
            <person name="Ruiz-Trillo I."/>
            <person name="Lander E."/>
            <person name="Nusbaum C."/>
        </authorList>
    </citation>
    <scope>NUCLEOTIDE SEQUENCE [LARGE SCALE GENOMIC DNA]</scope>
    <source>
        <strain evidence="4 5">ATCC 50062</strain>
    </source>
</reference>
<accession>A0A0L0DH42</accession>
<dbReference type="GO" id="GO:0008474">
    <property type="term" value="F:palmitoyl-(protein) hydrolase activity"/>
    <property type="evidence" value="ECO:0007669"/>
    <property type="project" value="TreeGrafter"/>
</dbReference>
<dbReference type="GeneID" id="25560571"/>
<dbReference type="PANTHER" id="PTHR10655">
    <property type="entry name" value="LYSOPHOSPHOLIPASE-RELATED"/>
    <property type="match status" value="1"/>
</dbReference>
<proteinExistence type="inferred from homology"/>
<protein>
    <submittedName>
        <fullName evidence="4">Carboxylesterase</fullName>
    </submittedName>
</protein>
<dbReference type="PANTHER" id="PTHR10655:SF17">
    <property type="entry name" value="LYSOPHOSPHOLIPASE-LIKE PROTEIN 1"/>
    <property type="match status" value="1"/>
</dbReference>
<dbReference type="GO" id="GO:0052689">
    <property type="term" value="F:carboxylic ester hydrolase activity"/>
    <property type="evidence" value="ECO:0007669"/>
    <property type="project" value="TreeGrafter"/>
</dbReference>
<dbReference type="EMBL" id="GL349435">
    <property type="protein sequence ID" value="KNC50623.1"/>
    <property type="molecule type" value="Genomic_DNA"/>
</dbReference>
<evidence type="ECO:0000313" key="5">
    <source>
        <dbReference type="Proteomes" id="UP000054408"/>
    </source>
</evidence>
<dbReference type="GO" id="GO:0005737">
    <property type="term" value="C:cytoplasm"/>
    <property type="evidence" value="ECO:0007669"/>
    <property type="project" value="TreeGrafter"/>
</dbReference>
<keyword evidence="5" id="KW-1185">Reference proteome</keyword>
<dbReference type="STRING" id="461836.A0A0L0DH42"/>
<feature type="domain" description="Phospholipase/carboxylesterase/thioesterase" evidence="3">
    <location>
        <begin position="78"/>
        <end position="293"/>
    </location>
</feature>
<evidence type="ECO:0000256" key="2">
    <source>
        <dbReference type="ARBA" id="ARBA00022801"/>
    </source>
</evidence>
<dbReference type="SUPFAM" id="SSF53474">
    <property type="entry name" value="alpha/beta-Hydrolases"/>
    <property type="match status" value="1"/>
</dbReference>
<dbReference type="InterPro" id="IPR029058">
    <property type="entry name" value="AB_hydrolase_fold"/>
</dbReference>
<evidence type="ECO:0000256" key="1">
    <source>
        <dbReference type="ARBA" id="ARBA00006499"/>
    </source>
</evidence>
<dbReference type="eggNOG" id="KOG2112">
    <property type="taxonomic scope" value="Eukaryota"/>
</dbReference>
<name>A0A0L0DH42_THETB</name>
<dbReference type="InterPro" id="IPR050565">
    <property type="entry name" value="LYPA1-2/EST-like"/>
</dbReference>
<dbReference type="Pfam" id="PF02230">
    <property type="entry name" value="Abhydrolase_2"/>
    <property type="match status" value="1"/>
</dbReference>
<dbReference type="Gene3D" id="3.40.50.1820">
    <property type="entry name" value="alpha/beta hydrolase"/>
    <property type="match status" value="1"/>
</dbReference>
<dbReference type="AlphaFoldDB" id="A0A0L0DH42"/>
<keyword evidence="2" id="KW-0378">Hydrolase</keyword>
<gene>
    <name evidence="4" type="ORF">AMSG_00784</name>
</gene>
<organism evidence="4 5">
    <name type="scientific">Thecamonas trahens ATCC 50062</name>
    <dbReference type="NCBI Taxonomy" id="461836"/>
    <lineage>
        <taxon>Eukaryota</taxon>
        <taxon>Apusozoa</taxon>
        <taxon>Apusomonadida</taxon>
        <taxon>Apusomonadidae</taxon>
        <taxon>Thecamonas</taxon>
    </lineage>
</organism>
<dbReference type="OrthoDB" id="2418081at2759"/>
<dbReference type="InterPro" id="IPR003140">
    <property type="entry name" value="PLipase/COase/thioEstase"/>
</dbReference>